<organism evidence="2 3">
    <name type="scientific">Escherichia coli</name>
    <dbReference type="NCBI Taxonomy" id="562"/>
    <lineage>
        <taxon>Bacteria</taxon>
        <taxon>Pseudomonadati</taxon>
        <taxon>Pseudomonadota</taxon>
        <taxon>Gammaproteobacteria</taxon>
        <taxon>Enterobacterales</taxon>
        <taxon>Enterobacteriaceae</taxon>
        <taxon>Escherichia</taxon>
    </lineage>
</organism>
<feature type="transmembrane region" description="Helical" evidence="1">
    <location>
        <begin position="7"/>
        <end position="24"/>
    </location>
</feature>
<dbReference type="EMBL" id="UGBT01000002">
    <property type="protein sequence ID" value="STH74653.1"/>
    <property type="molecule type" value="Genomic_DNA"/>
</dbReference>
<sequence>MEKMYSMISMIIVLGMVVCLSKLLPKKFDLMIKFVILFVLLRAMSIDILIFARFSDFLNNGYNSYIYRCLFFFE</sequence>
<protein>
    <submittedName>
        <fullName evidence="2">Uncharacterized protein</fullName>
    </submittedName>
</protein>
<proteinExistence type="predicted"/>
<dbReference type="Proteomes" id="UP000254428">
    <property type="component" value="Unassembled WGS sequence"/>
</dbReference>
<evidence type="ECO:0000256" key="1">
    <source>
        <dbReference type="SAM" id="Phobius"/>
    </source>
</evidence>
<keyword evidence="1" id="KW-0812">Transmembrane</keyword>
<keyword evidence="1" id="KW-1133">Transmembrane helix</keyword>
<gene>
    <name evidence="2" type="ORF">NCTC11341_06411</name>
</gene>
<accession>A0A376P7Y4</accession>
<reference evidence="2 3" key="1">
    <citation type="submission" date="2018-06" db="EMBL/GenBank/DDBJ databases">
        <authorList>
            <consortium name="Pathogen Informatics"/>
            <person name="Doyle S."/>
        </authorList>
    </citation>
    <scope>NUCLEOTIDE SEQUENCE [LARGE SCALE GENOMIC DNA]</scope>
    <source>
        <strain evidence="2 3">NCTC11341</strain>
    </source>
</reference>
<keyword evidence="1" id="KW-0472">Membrane</keyword>
<dbReference type="AlphaFoldDB" id="A0A376P7Y4"/>
<evidence type="ECO:0000313" key="2">
    <source>
        <dbReference type="EMBL" id="STH74653.1"/>
    </source>
</evidence>
<evidence type="ECO:0000313" key="3">
    <source>
        <dbReference type="Proteomes" id="UP000254428"/>
    </source>
</evidence>
<name>A0A376P7Y4_ECOLX</name>
<feature type="transmembrane region" description="Helical" evidence="1">
    <location>
        <begin position="30"/>
        <end position="52"/>
    </location>
</feature>